<evidence type="ECO:0000313" key="2">
    <source>
        <dbReference type="Proteomes" id="UP000198287"/>
    </source>
</evidence>
<comment type="caution">
    <text evidence="1">The sequence shown here is derived from an EMBL/GenBank/DDBJ whole genome shotgun (WGS) entry which is preliminary data.</text>
</comment>
<proteinExistence type="predicted"/>
<name>A0A226DI26_FOLCA</name>
<dbReference type="Proteomes" id="UP000198287">
    <property type="component" value="Unassembled WGS sequence"/>
</dbReference>
<dbReference type="EMBL" id="LNIX01000018">
    <property type="protein sequence ID" value="OXA44903.1"/>
    <property type="molecule type" value="Genomic_DNA"/>
</dbReference>
<dbReference type="AlphaFoldDB" id="A0A226DI26"/>
<keyword evidence="2" id="KW-1185">Reference proteome</keyword>
<sequence>MKSNRTIGLIINSKINLIGGREFLDADLEDLVARLYSSFSSSTSTLSTYFPRFIKACSKLFSSLDSTNPIFYRISPTNIILRLLEIGDKFPPFERVSNWMSGNEYADLQCLYNNMGCERIISLLEKVAVTKILQYSDVLMHFVNYCMKHFLLSPLHCKSLSSYAFNAAMCNGRVEFEFCKDERIINWIQANNVTGISCSNYKFCASSPNEVIFSVDSNSAFPGCCRLPLPQNGYRYLSDHELSGIDYLNFPDDGPYGFI</sequence>
<gene>
    <name evidence="1" type="ORF">Fcan01_19803</name>
</gene>
<reference evidence="1 2" key="1">
    <citation type="submission" date="2015-12" db="EMBL/GenBank/DDBJ databases">
        <title>The genome of Folsomia candida.</title>
        <authorList>
            <person name="Faddeeva A."/>
            <person name="Derks M.F."/>
            <person name="Anvar Y."/>
            <person name="Smit S."/>
            <person name="Van Straalen N."/>
            <person name="Roelofs D."/>
        </authorList>
    </citation>
    <scope>NUCLEOTIDE SEQUENCE [LARGE SCALE GENOMIC DNA]</scope>
    <source>
        <strain evidence="1 2">VU population</strain>
        <tissue evidence="1">Whole body</tissue>
    </source>
</reference>
<organism evidence="1 2">
    <name type="scientific">Folsomia candida</name>
    <name type="common">Springtail</name>
    <dbReference type="NCBI Taxonomy" id="158441"/>
    <lineage>
        <taxon>Eukaryota</taxon>
        <taxon>Metazoa</taxon>
        <taxon>Ecdysozoa</taxon>
        <taxon>Arthropoda</taxon>
        <taxon>Hexapoda</taxon>
        <taxon>Collembola</taxon>
        <taxon>Entomobryomorpha</taxon>
        <taxon>Isotomoidea</taxon>
        <taxon>Isotomidae</taxon>
        <taxon>Proisotominae</taxon>
        <taxon>Folsomia</taxon>
    </lineage>
</organism>
<evidence type="ECO:0000313" key="1">
    <source>
        <dbReference type="EMBL" id="OXA44903.1"/>
    </source>
</evidence>
<protein>
    <submittedName>
        <fullName evidence="1">Uncharacterized protein</fullName>
    </submittedName>
</protein>
<accession>A0A226DI26</accession>